<dbReference type="STRING" id="1173111.SAMN05444955_11344"/>
<evidence type="ECO:0000313" key="7">
    <source>
        <dbReference type="EMBL" id="SEN51302.1"/>
    </source>
</evidence>
<keyword evidence="7" id="KW-0223">Dioxygenase</keyword>
<organism evidence="7 8">
    <name type="scientific">Lihuaxuella thermophila</name>
    <dbReference type="NCBI Taxonomy" id="1173111"/>
    <lineage>
        <taxon>Bacteria</taxon>
        <taxon>Bacillati</taxon>
        <taxon>Bacillota</taxon>
        <taxon>Bacilli</taxon>
        <taxon>Bacillales</taxon>
        <taxon>Thermoactinomycetaceae</taxon>
        <taxon>Lihuaxuella</taxon>
    </lineage>
</organism>
<accession>A0A1H8H4M4</accession>
<dbReference type="Pfam" id="PF02900">
    <property type="entry name" value="LigB"/>
    <property type="match status" value="1"/>
</dbReference>
<evidence type="ECO:0000256" key="4">
    <source>
        <dbReference type="ARBA" id="ARBA00022833"/>
    </source>
</evidence>
<dbReference type="EMBL" id="FOCQ01000013">
    <property type="protein sequence ID" value="SEN51302.1"/>
    <property type="molecule type" value="Genomic_DNA"/>
</dbReference>
<dbReference type="GO" id="GO:0008198">
    <property type="term" value="F:ferrous iron binding"/>
    <property type="evidence" value="ECO:0007669"/>
    <property type="project" value="InterPro"/>
</dbReference>
<keyword evidence="5" id="KW-0560">Oxidoreductase</keyword>
<evidence type="ECO:0000256" key="5">
    <source>
        <dbReference type="ARBA" id="ARBA00023002"/>
    </source>
</evidence>
<keyword evidence="8" id="KW-1185">Reference proteome</keyword>
<dbReference type="Gene3D" id="3.40.830.10">
    <property type="entry name" value="LigB-like"/>
    <property type="match status" value="1"/>
</dbReference>
<evidence type="ECO:0000256" key="2">
    <source>
        <dbReference type="ARBA" id="ARBA00007581"/>
    </source>
</evidence>
<gene>
    <name evidence="7" type="ORF">SAMN05444955_11344</name>
</gene>
<dbReference type="GO" id="GO:0016702">
    <property type="term" value="F:oxidoreductase activity, acting on single donors with incorporation of molecular oxygen, incorporation of two atoms of oxygen"/>
    <property type="evidence" value="ECO:0007669"/>
    <property type="project" value="UniProtKB-ARBA"/>
</dbReference>
<dbReference type="InterPro" id="IPR004183">
    <property type="entry name" value="Xdiol_dOase_suB"/>
</dbReference>
<dbReference type="GO" id="GO:0008270">
    <property type="term" value="F:zinc ion binding"/>
    <property type="evidence" value="ECO:0007669"/>
    <property type="project" value="InterPro"/>
</dbReference>
<sequence length="144" mass="16541">MVPALFIGHGSPYLAVQQNEYSRFLHQLGQRFKPKAIAIFSAHWESETLSLTYTDDVLDTVYDYYGFPEEMYRVKYPAKGSVKIAEILEDRFDRYGIKTRREEKRGLDHGSHCGICIQTLTSLSFNYPSILSCHPRNSTILAGR</sequence>
<comment type="similarity">
    <text evidence="2">Belongs to the DODA-type extradiol aromatic ring-opening dioxygenase family.</text>
</comment>
<proteinExistence type="inferred from homology"/>
<dbReference type="CDD" id="cd07363">
    <property type="entry name" value="45_DOPA_Dioxygenase"/>
    <property type="match status" value="1"/>
</dbReference>
<dbReference type="InterPro" id="IPR014436">
    <property type="entry name" value="Extradiol_dOase_DODA"/>
</dbReference>
<keyword evidence="3" id="KW-0479">Metal-binding</keyword>
<name>A0A1H8H4M4_9BACL</name>
<comment type="cofactor">
    <cofactor evidence="1">
        <name>Zn(2+)</name>
        <dbReference type="ChEBI" id="CHEBI:29105"/>
    </cofactor>
</comment>
<feature type="domain" description="Extradiol ring-cleavage dioxygenase class III enzyme subunit B" evidence="6">
    <location>
        <begin position="24"/>
        <end position="111"/>
    </location>
</feature>
<evidence type="ECO:0000259" key="6">
    <source>
        <dbReference type="Pfam" id="PF02900"/>
    </source>
</evidence>
<dbReference type="AlphaFoldDB" id="A0A1H8H4M4"/>
<dbReference type="PANTHER" id="PTHR30096:SF0">
    <property type="entry name" value="4,5-DOPA DIOXYGENASE EXTRADIOL-LIKE PROTEIN"/>
    <property type="match status" value="1"/>
</dbReference>
<evidence type="ECO:0000256" key="1">
    <source>
        <dbReference type="ARBA" id="ARBA00001947"/>
    </source>
</evidence>
<reference evidence="7 8" key="1">
    <citation type="submission" date="2016-10" db="EMBL/GenBank/DDBJ databases">
        <authorList>
            <person name="de Groot N.N."/>
        </authorList>
    </citation>
    <scope>NUCLEOTIDE SEQUENCE [LARGE SCALE GENOMIC DNA]</scope>
    <source>
        <strain evidence="7 8">DSM 46701</strain>
    </source>
</reference>
<protein>
    <submittedName>
        <fullName evidence="7">4,5-DOPA dioxygenase extradiol</fullName>
    </submittedName>
</protein>
<dbReference type="PANTHER" id="PTHR30096">
    <property type="entry name" value="4,5-DOPA DIOXYGENASE EXTRADIOL-LIKE PROTEIN"/>
    <property type="match status" value="1"/>
</dbReference>
<dbReference type="SUPFAM" id="SSF53213">
    <property type="entry name" value="LigB-like"/>
    <property type="match status" value="1"/>
</dbReference>
<evidence type="ECO:0000313" key="8">
    <source>
        <dbReference type="Proteomes" id="UP000199695"/>
    </source>
</evidence>
<keyword evidence="4" id="KW-0862">Zinc</keyword>
<evidence type="ECO:0000256" key="3">
    <source>
        <dbReference type="ARBA" id="ARBA00022723"/>
    </source>
</evidence>
<dbReference type="Proteomes" id="UP000199695">
    <property type="component" value="Unassembled WGS sequence"/>
</dbReference>